<dbReference type="Pfam" id="PF10023">
    <property type="entry name" value="Aminopep"/>
    <property type="match status" value="1"/>
</dbReference>
<keyword evidence="5" id="KW-0378">Hydrolase</keyword>
<keyword evidence="2" id="KW-0808">Transferase</keyword>
<evidence type="ECO:0000256" key="3">
    <source>
        <dbReference type="ARBA" id="ARBA00023315"/>
    </source>
</evidence>
<dbReference type="PANTHER" id="PTHR10434:SF9">
    <property type="entry name" value="PHOSPHOLIPID_GLYCEROL ACYLTRANSFERASE DOMAIN-CONTAINING PROTEIN"/>
    <property type="match status" value="1"/>
</dbReference>
<name>A0AAW9SD63_9BACT</name>
<protein>
    <submittedName>
        <fullName evidence="5">Aminopeptidase</fullName>
        <ecNumber evidence="5">3.4.11.-</ecNumber>
    </submittedName>
</protein>
<comment type="pathway">
    <text evidence="1">Lipid metabolism.</text>
</comment>
<evidence type="ECO:0000256" key="2">
    <source>
        <dbReference type="ARBA" id="ARBA00022679"/>
    </source>
</evidence>
<dbReference type="RefSeq" id="WP_346823748.1">
    <property type="nucleotide sequence ID" value="NZ_JBDKWZ010000018.1"/>
</dbReference>
<comment type="caution">
    <text evidence="5">The sequence shown here is derived from an EMBL/GenBank/DDBJ whole genome shotgun (WGS) entry which is preliminary data.</text>
</comment>
<accession>A0AAW9SD63</accession>
<proteinExistence type="predicted"/>
<dbReference type="Pfam" id="PF01553">
    <property type="entry name" value="Acyltransferase"/>
    <property type="match status" value="1"/>
</dbReference>
<reference evidence="5 6" key="1">
    <citation type="submission" date="2024-04" db="EMBL/GenBank/DDBJ databases">
        <title>Novel genus in family Flammeovirgaceae.</title>
        <authorList>
            <person name="Nguyen T.H."/>
            <person name="Vuong T.Q."/>
            <person name="Le H."/>
            <person name="Kim S.-G."/>
        </authorList>
    </citation>
    <scope>NUCLEOTIDE SEQUENCE [LARGE SCALE GENOMIC DNA]</scope>
    <source>
        <strain evidence="5 6">JCM 23209</strain>
    </source>
</reference>
<dbReference type="EMBL" id="JBDKWZ010000018">
    <property type="protein sequence ID" value="MEN7550966.1"/>
    <property type="molecule type" value="Genomic_DNA"/>
</dbReference>
<feature type="domain" description="Phospholipid/glycerol acyltransferase" evidence="4">
    <location>
        <begin position="32"/>
        <end position="142"/>
    </location>
</feature>
<dbReference type="Proteomes" id="UP001403385">
    <property type="component" value="Unassembled WGS sequence"/>
</dbReference>
<evidence type="ECO:0000259" key="4">
    <source>
        <dbReference type="SMART" id="SM00563"/>
    </source>
</evidence>
<dbReference type="GO" id="GO:0003841">
    <property type="term" value="F:1-acylglycerol-3-phosphate O-acyltransferase activity"/>
    <property type="evidence" value="ECO:0007669"/>
    <property type="project" value="TreeGrafter"/>
</dbReference>
<dbReference type="EC" id="3.4.11.-" evidence="5"/>
<dbReference type="AlphaFoldDB" id="A0AAW9SD63"/>
<dbReference type="InterPro" id="IPR002123">
    <property type="entry name" value="Plipid/glycerol_acylTrfase"/>
</dbReference>
<organism evidence="5 6">
    <name type="scientific">Rapidithrix thailandica</name>
    <dbReference type="NCBI Taxonomy" id="413964"/>
    <lineage>
        <taxon>Bacteria</taxon>
        <taxon>Pseudomonadati</taxon>
        <taxon>Bacteroidota</taxon>
        <taxon>Cytophagia</taxon>
        <taxon>Cytophagales</taxon>
        <taxon>Flammeovirgaceae</taxon>
        <taxon>Rapidithrix</taxon>
    </lineage>
</organism>
<keyword evidence="5" id="KW-0645">Protease</keyword>
<evidence type="ECO:0000313" key="5">
    <source>
        <dbReference type="EMBL" id="MEN7550966.1"/>
    </source>
</evidence>
<evidence type="ECO:0000256" key="1">
    <source>
        <dbReference type="ARBA" id="ARBA00005189"/>
    </source>
</evidence>
<gene>
    <name evidence="5" type="ORF">AAG747_23800</name>
</gene>
<evidence type="ECO:0000313" key="6">
    <source>
        <dbReference type="Proteomes" id="UP001403385"/>
    </source>
</evidence>
<keyword evidence="5" id="KW-0031">Aminopeptidase</keyword>
<dbReference type="SUPFAM" id="SSF69593">
    <property type="entry name" value="Glycerol-3-phosphate (1)-acyltransferase"/>
    <property type="match status" value="1"/>
</dbReference>
<keyword evidence="3" id="KW-0012">Acyltransferase</keyword>
<dbReference type="InterPro" id="IPR014553">
    <property type="entry name" value="Aminopept"/>
</dbReference>
<dbReference type="GO" id="GO:0004177">
    <property type="term" value="F:aminopeptidase activity"/>
    <property type="evidence" value="ECO:0007669"/>
    <property type="project" value="UniProtKB-KW"/>
</dbReference>
<keyword evidence="6" id="KW-1185">Reference proteome</keyword>
<dbReference type="GO" id="GO:0006654">
    <property type="term" value="P:phosphatidic acid biosynthetic process"/>
    <property type="evidence" value="ECO:0007669"/>
    <property type="project" value="TreeGrafter"/>
</dbReference>
<dbReference type="SMART" id="SM00563">
    <property type="entry name" value="PlsC"/>
    <property type="match status" value="1"/>
</dbReference>
<dbReference type="CDD" id="cd07988">
    <property type="entry name" value="LPLAT_ABO13168-like"/>
    <property type="match status" value="1"/>
</dbReference>
<dbReference type="PANTHER" id="PTHR10434">
    <property type="entry name" value="1-ACYL-SN-GLYCEROL-3-PHOSPHATE ACYLTRANSFERASE"/>
    <property type="match status" value="1"/>
</dbReference>
<sequence>MSFILKPLFRFILWLFNWKVVNNRPKHLKKCVIIVAPHTSNWDFPITALARSVLDLGWAKFIAKHTLFKPPLGQFFHWLGGIPVDRSKRNSLVEQVAEEINRHEKIFVAIAPEGTRSHVEDWKSGFYHIAREAKVPILCGYVDYYRQEVGVDNLFYPTDNKEEDIQKLKEFYTQKIPKTPALSSVQHPEMPPKKKWKNWLKSFLKIGVTVLIGYLLWNFSLVVYGVRQGYGQLNILWKAQPVGVFLNDRTYPDSLKNRIELIREIKQFTVDSLGLDPSGSYEKMYDQQGNPVLWVVTACEPFALKAKSWDFPLLGKTSYKGYFNHQLAIELEQELKSKGYDTSIREVNAWSTLGILNDPILSSFLYRDIGDLANLIIHELTHGTLYVKGNTQYNENLASFVGDEGAKLYLKGKYGENSPEFLRYHQQKEDRETFSKYILSVAKELDLLYASFEEHHSPEEKRVHKEAFIQRACTVPDSLFFHNKRYYSYFQKFKPNNTYFMGYKRYRGDQNQFKEEFEQKFNRDFKAYLTYLKEKYPSVF</sequence>